<dbReference type="PANTHER" id="PTHR30006">
    <property type="entry name" value="THIAMINE-BINDING PERIPLASMIC PROTEIN-RELATED"/>
    <property type="match status" value="1"/>
</dbReference>
<dbReference type="Gene3D" id="3.40.190.10">
    <property type="entry name" value="Periplasmic binding protein-like II"/>
    <property type="match status" value="2"/>
</dbReference>
<name>A0A1H5X4H9_9EURY</name>
<dbReference type="EMBL" id="FNVN01000001">
    <property type="protein sequence ID" value="SEG06186.1"/>
    <property type="molecule type" value="Genomic_DNA"/>
</dbReference>
<dbReference type="AlphaFoldDB" id="A0A1H5X4H9"/>
<protein>
    <submittedName>
        <fullName evidence="3">Thiamine ABC transporter substrate-binding protein</fullName>
    </submittedName>
    <submittedName>
        <fullName evidence="4">Thiamine transport system substrate-binding protein</fullName>
    </submittedName>
</protein>
<evidence type="ECO:0000256" key="2">
    <source>
        <dbReference type="SAM" id="MobiDB-lite"/>
    </source>
</evidence>
<reference evidence="4 5" key="1">
    <citation type="submission" date="2016-10" db="EMBL/GenBank/DDBJ databases">
        <authorList>
            <person name="de Groot N.N."/>
        </authorList>
    </citation>
    <scope>NUCLEOTIDE SEQUENCE [LARGE SCALE GENOMIC DNA]</scope>
    <source>
        <strain evidence="4 5">CGMCC 1.10331</strain>
    </source>
</reference>
<sequence length="383" mass="41833">MKRRTFVRTVGAGGVVGLAGCVGGNGGGDSGGGSNGDTATEADSDSTGTTTGTAASEPPELVVSTYGAFVDAPSTSPGPWLKETFESEFDATLDFATPDSEINYYIERALQGVDIDADVYVGLNVDMLIRIDERLDEGLFTPVDDVSGQGDVKEGLNFDPDGRIVPYDTSYVSIVYNETMGDDGDYVAPETFDALLEPEFEGDLLTQNPTGSSTGKSFLLHTVDAKGPDGYLDYWEELQANDVRVLSDWSTSYNAFLEEEAPMVVSYSTDQVYANREGQDLAKHRIRFLNDEGYAYPEGMSVFEGTDRPELARDFLEFMLRPDVQGEIAQRNVAFPATTTADLPEEFAEYAQAPPEAVTFTYDELRDNVSEWTQAWERQFASK</sequence>
<dbReference type="Proteomes" id="UP000236740">
    <property type="component" value="Unassembled WGS sequence"/>
</dbReference>
<evidence type="ECO:0000313" key="3">
    <source>
        <dbReference type="EMBL" id="QCC46268.1"/>
    </source>
</evidence>
<keyword evidence="1" id="KW-0732">Signal</keyword>
<feature type="region of interest" description="Disordered" evidence="2">
    <location>
        <begin position="27"/>
        <end position="58"/>
    </location>
</feature>
<dbReference type="InterPro" id="IPR005948">
    <property type="entry name" value="ThiB-like"/>
</dbReference>
<dbReference type="PROSITE" id="PS51257">
    <property type="entry name" value="PROKAR_LIPOPROTEIN"/>
    <property type="match status" value="1"/>
</dbReference>
<keyword evidence="5" id="KW-1185">Reference proteome</keyword>
<dbReference type="KEGG" id="hlm:DV707_00420"/>
<evidence type="ECO:0000313" key="4">
    <source>
        <dbReference type="EMBL" id="SEG06186.1"/>
    </source>
</evidence>
<dbReference type="PANTHER" id="PTHR30006:SF2">
    <property type="entry name" value="ABC TRANSPORTER SUBSTRATE-BINDING PROTEIN"/>
    <property type="match status" value="1"/>
</dbReference>
<evidence type="ECO:0000313" key="6">
    <source>
        <dbReference type="Proteomes" id="UP000296733"/>
    </source>
</evidence>
<accession>A0A1H5X4H9</accession>
<dbReference type="GO" id="GO:0030975">
    <property type="term" value="F:thiamine binding"/>
    <property type="evidence" value="ECO:0007669"/>
    <property type="project" value="InterPro"/>
</dbReference>
<dbReference type="EMBL" id="CP031311">
    <property type="protein sequence ID" value="QCC46268.1"/>
    <property type="molecule type" value="Genomic_DNA"/>
</dbReference>
<dbReference type="SUPFAM" id="SSF53850">
    <property type="entry name" value="Periplasmic binding protein-like II"/>
    <property type="match status" value="1"/>
</dbReference>
<evidence type="ECO:0000256" key="1">
    <source>
        <dbReference type="ARBA" id="ARBA00022729"/>
    </source>
</evidence>
<feature type="compositionally biased region" description="Low complexity" evidence="2">
    <location>
        <begin position="36"/>
        <end position="57"/>
    </location>
</feature>
<dbReference type="GO" id="GO:0015888">
    <property type="term" value="P:thiamine transport"/>
    <property type="evidence" value="ECO:0007669"/>
    <property type="project" value="InterPro"/>
</dbReference>
<proteinExistence type="predicted"/>
<gene>
    <name evidence="3" type="ORF">DV707_00420</name>
    <name evidence="4" type="ORF">SAMN04488133_1479</name>
</gene>
<dbReference type="NCBIfam" id="TIGR01254">
    <property type="entry name" value="sfuA"/>
    <property type="match status" value="1"/>
</dbReference>
<reference evidence="3 6" key="2">
    <citation type="journal article" date="2019" name="Nat. Commun.">
        <title>A new type of DNA phosphorothioation-based antiviral system in archaea.</title>
        <authorList>
            <person name="Xiong L."/>
            <person name="Liu S."/>
            <person name="Chen S."/>
            <person name="Xiao Y."/>
            <person name="Zhu B."/>
            <person name="Gao Y."/>
            <person name="Zhang Y."/>
            <person name="Chen B."/>
            <person name="Luo J."/>
            <person name="Deng Z."/>
            <person name="Chen X."/>
            <person name="Wang L."/>
            <person name="Chen S."/>
        </authorList>
    </citation>
    <scope>NUCLEOTIDE SEQUENCE [LARGE SCALE GENOMIC DNA]</scope>
    <source>
        <strain evidence="3 6">CGMCC 1.10331</strain>
    </source>
</reference>
<dbReference type="Proteomes" id="UP000296733">
    <property type="component" value="Chromosome"/>
</dbReference>
<dbReference type="RefSeq" id="WP_103991134.1">
    <property type="nucleotide sequence ID" value="NZ_CP031311.1"/>
</dbReference>
<dbReference type="Pfam" id="PF13343">
    <property type="entry name" value="SBP_bac_6"/>
    <property type="match status" value="1"/>
</dbReference>
<dbReference type="GeneID" id="39856505"/>
<organism evidence="4 5">
    <name type="scientific">Halobellus limi</name>
    <dbReference type="NCBI Taxonomy" id="699433"/>
    <lineage>
        <taxon>Archaea</taxon>
        <taxon>Methanobacteriati</taxon>
        <taxon>Methanobacteriota</taxon>
        <taxon>Stenosarchaea group</taxon>
        <taxon>Halobacteria</taxon>
        <taxon>Halobacteriales</taxon>
        <taxon>Haloferacaceae</taxon>
        <taxon>Halobellus</taxon>
    </lineage>
</organism>
<evidence type="ECO:0000313" key="5">
    <source>
        <dbReference type="Proteomes" id="UP000236740"/>
    </source>
</evidence>
<dbReference type="OrthoDB" id="130870at2157"/>